<dbReference type="InterPro" id="IPR029132">
    <property type="entry name" value="CBAH/NAAA_C"/>
</dbReference>
<dbReference type="GO" id="GO:0016787">
    <property type="term" value="F:hydrolase activity"/>
    <property type="evidence" value="ECO:0007669"/>
    <property type="project" value="UniProtKB-KW"/>
</dbReference>
<evidence type="ECO:0000313" key="5">
    <source>
        <dbReference type="Proteomes" id="UP000044616"/>
    </source>
</evidence>
<dbReference type="Gene3D" id="3.60.60.10">
    <property type="entry name" value="Penicillin V Acylase, Chain A"/>
    <property type="match status" value="1"/>
</dbReference>
<dbReference type="InterPro" id="IPR029055">
    <property type="entry name" value="Ntn_hydrolases_N"/>
</dbReference>
<proteinExistence type="inferred from homology"/>
<dbReference type="EMBL" id="CCEH01000002">
    <property type="protein sequence ID" value="CDR27117.1"/>
    <property type="molecule type" value="Genomic_DNA"/>
</dbReference>
<protein>
    <submittedName>
        <fullName evidence="4">Putative choloylglycine hydrolase</fullName>
    </submittedName>
</protein>
<comment type="similarity">
    <text evidence="1">Belongs to the peptidase C59 family.</text>
</comment>
<evidence type="ECO:0000256" key="1">
    <source>
        <dbReference type="ARBA" id="ARBA00006625"/>
    </source>
</evidence>
<dbReference type="RefSeq" id="WP_047529233.1">
    <property type="nucleotide sequence ID" value="NZ_CCEH01000002.1"/>
</dbReference>
<dbReference type="Pfam" id="PF02275">
    <property type="entry name" value="CBAH"/>
    <property type="match status" value="1"/>
</dbReference>
<reference evidence="4 5" key="1">
    <citation type="submission" date="2014-05" db="EMBL/GenBank/DDBJ databases">
        <authorList>
            <person name="Aslett A.Martin."/>
            <person name="De Silva Nishadi"/>
        </authorList>
    </citation>
    <scope>NUCLEOTIDE SEQUENCE [LARGE SCALE GENOMIC DNA]</scope>
</reference>
<feature type="domain" description="Choloylglycine hydrolase/NAAA C-terminal" evidence="3">
    <location>
        <begin position="2"/>
        <end position="311"/>
    </location>
</feature>
<organism evidence="4 5">
    <name type="scientific">Staphylococcus schweitzeri</name>
    <dbReference type="NCBI Taxonomy" id="1654388"/>
    <lineage>
        <taxon>Bacteria</taxon>
        <taxon>Bacillati</taxon>
        <taxon>Bacillota</taxon>
        <taxon>Bacilli</taxon>
        <taxon>Bacillales</taxon>
        <taxon>Staphylococcaceae</taxon>
        <taxon>Staphylococcus</taxon>
    </lineage>
</organism>
<evidence type="ECO:0000259" key="3">
    <source>
        <dbReference type="Pfam" id="PF02275"/>
    </source>
</evidence>
<dbReference type="AlphaFoldDB" id="A0A077UST9"/>
<keyword evidence="2 4" id="KW-0378">Hydrolase</keyword>
<dbReference type="PANTHER" id="PTHR35527:SF2">
    <property type="entry name" value="HYDROLASE"/>
    <property type="match status" value="1"/>
</dbReference>
<evidence type="ECO:0000256" key="2">
    <source>
        <dbReference type="ARBA" id="ARBA00022801"/>
    </source>
</evidence>
<dbReference type="SUPFAM" id="SSF56235">
    <property type="entry name" value="N-terminal nucleophile aminohydrolases (Ntn hydrolases)"/>
    <property type="match status" value="1"/>
</dbReference>
<evidence type="ECO:0000313" key="4">
    <source>
        <dbReference type="EMBL" id="CDR27117.1"/>
    </source>
</evidence>
<sequence>MCTGFTIQTLNNQVLLGRTMDYDYPLDGSPAVTPRNYHWTSRTGTTGQTKFGFIGTGTNMEGFIYGDGVNEHGVAISTQYFRGYSSYASAHKTGAMNITQNEIVTWILGYTTSIEDIKQQASQINVVAVYLNDIGEVPPLHYHVSDKTGHSVEVSFANGKVVVTDNPIGVLTNHPDLAWHYNNLRQYINVSPYPSSSKLLEDVTVEPLGNESGTFGLPGGFTSTERFVRMAFMKSHISQNNDKEMDLMNAFYLLDAVNIPVGIVRPHDADSHYTMYQTVINLTTRTLYIKYYGSNEIVELKLTDDLIRKKDMTIFNPETHLVVKKLNEDY</sequence>
<dbReference type="Proteomes" id="UP000044616">
    <property type="component" value="Unassembled WGS sequence"/>
</dbReference>
<name>A0A077UST9_9STAP</name>
<dbReference type="PANTHER" id="PTHR35527">
    <property type="entry name" value="CHOLOYLGLYCINE HYDROLASE"/>
    <property type="match status" value="1"/>
</dbReference>
<gene>
    <name evidence="4" type="primary">yxeI</name>
    <name evidence="4" type="ORF">ERS140147_00364</name>
</gene>
<accession>A0A077UST9</accession>
<dbReference type="CDD" id="cd00542">
    <property type="entry name" value="Ntn_PVA"/>
    <property type="match status" value="1"/>
</dbReference>
<dbReference type="InterPro" id="IPR052193">
    <property type="entry name" value="Peptidase_C59"/>
</dbReference>